<dbReference type="Proteomes" id="UP000006057">
    <property type="component" value="Chromosome"/>
</dbReference>
<gene>
    <name evidence="1" type="ordered locus">Mycch_1028</name>
</gene>
<accession>I4BEY1</accession>
<dbReference type="HOGENOM" id="CLU_2523950_0_0_11"/>
<organism evidence="1 2">
    <name type="scientific">Mycolicibacterium chubuense (strain NBB4)</name>
    <name type="common">Mycobacterium chubuense</name>
    <dbReference type="NCBI Taxonomy" id="710421"/>
    <lineage>
        <taxon>Bacteria</taxon>
        <taxon>Bacillati</taxon>
        <taxon>Actinomycetota</taxon>
        <taxon>Actinomycetes</taxon>
        <taxon>Mycobacteriales</taxon>
        <taxon>Mycobacteriaceae</taxon>
        <taxon>Mycolicibacterium</taxon>
    </lineage>
</organism>
<dbReference type="PATRIC" id="fig|710421.3.peg.1035"/>
<keyword evidence="2" id="KW-1185">Reference proteome</keyword>
<dbReference type="KEGG" id="mcb:Mycch_1028"/>
<dbReference type="InterPro" id="IPR012340">
    <property type="entry name" value="NA-bd_OB-fold"/>
</dbReference>
<dbReference type="Gene3D" id="2.40.50.140">
    <property type="entry name" value="Nucleic acid-binding proteins"/>
    <property type="match status" value="1"/>
</dbReference>
<reference evidence="1 2" key="1">
    <citation type="submission" date="2012-06" db="EMBL/GenBank/DDBJ databases">
        <title>Complete sequence of chromosome of Mycobacterium chubuense NBB4.</title>
        <authorList>
            <consortium name="US DOE Joint Genome Institute"/>
            <person name="Lucas S."/>
            <person name="Han J."/>
            <person name="Lapidus A."/>
            <person name="Cheng J.-F."/>
            <person name="Goodwin L."/>
            <person name="Pitluck S."/>
            <person name="Peters L."/>
            <person name="Mikhailova N."/>
            <person name="Teshima H."/>
            <person name="Detter J.C."/>
            <person name="Han C."/>
            <person name="Tapia R."/>
            <person name="Land M."/>
            <person name="Hauser L."/>
            <person name="Kyrpides N."/>
            <person name="Ivanova N."/>
            <person name="Pagani I."/>
            <person name="Mattes T."/>
            <person name="Holmes A."/>
            <person name="Rutledge P."/>
            <person name="Paulsen I."/>
            <person name="Coleman N."/>
            <person name="Woyke T."/>
        </authorList>
    </citation>
    <scope>NUCLEOTIDE SEQUENCE [LARGE SCALE GENOMIC DNA]</scope>
    <source>
        <strain evidence="1 2">NBB4</strain>
    </source>
</reference>
<proteinExistence type="predicted"/>
<dbReference type="EMBL" id="CP003053">
    <property type="protein sequence ID" value="AFM15838.1"/>
    <property type="molecule type" value="Genomic_DNA"/>
</dbReference>
<dbReference type="RefSeq" id="WP_014814324.1">
    <property type="nucleotide sequence ID" value="NC_018027.1"/>
</dbReference>
<dbReference type="AlphaFoldDB" id="I4BEY1"/>
<dbReference type="STRING" id="710421.Mycch_1028"/>
<evidence type="ECO:0000313" key="2">
    <source>
        <dbReference type="Proteomes" id="UP000006057"/>
    </source>
</evidence>
<name>I4BEY1_MYCCN</name>
<sequence>MSPVQTFDLAALLEAFADIEHGVVTAVHCGQGCALITPDDGTPGVVADFNELAWAGPRVLHRGDRVSYRIGGTPRQAMSVHVIV</sequence>
<dbReference type="SUPFAM" id="SSF50249">
    <property type="entry name" value="Nucleic acid-binding proteins"/>
    <property type="match status" value="1"/>
</dbReference>
<evidence type="ECO:0000313" key="1">
    <source>
        <dbReference type="EMBL" id="AFM15838.1"/>
    </source>
</evidence>
<protein>
    <submittedName>
        <fullName evidence="1">Cold shock protein</fullName>
    </submittedName>
</protein>